<evidence type="ECO:0000313" key="2">
    <source>
        <dbReference type="EMBL" id="CAE0790824.1"/>
    </source>
</evidence>
<evidence type="ECO:0000256" key="1">
    <source>
        <dbReference type="SAM" id="MobiDB-lite"/>
    </source>
</evidence>
<accession>A0A7S4FEF9</accession>
<sequence length="255" mass="28238">MRTILRPAIITGGILCSANYATNKCLSKMLKDRIEAGDREVIGTDICIGECYANLLQGRVNLKNVDIKNPKEEFLQNANLMTIGEVVLDLGMLSLFFEHAVEIEEFSLRSVQILVEHEPVWGPDIFFGRSNISILLDRMQQGSTPEVPGEVTDVGDLQEKATRPENASYKMVIRKVDIQDIAADLNGLVASISDIAYSDFSKEVGEHFLDDVIAIILSAMLKSCKDTLLGPDTSSGDRKPSNRPRGMFQSSWTTR</sequence>
<dbReference type="AlphaFoldDB" id="A0A7S4FEF9"/>
<proteinExistence type="predicted"/>
<dbReference type="EMBL" id="HBJA01006050">
    <property type="protein sequence ID" value="CAE0790824.1"/>
    <property type="molecule type" value="Transcribed_RNA"/>
</dbReference>
<name>A0A7S4FEF9_9EUGL</name>
<reference evidence="2" key="1">
    <citation type="submission" date="2021-01" db="EMBL/GenBank/DDBJ databases">
        <authorList>
            <person name="Corre E."/>
            <person name="Pelletier E."/>
            <person name="Niang G."/>
            <person name="Scheremetjew M."/>
            <person name="Finn R."/>
            <person name="Kale V."/>
            <person name="Holt S."/>
            <person name="Cochrane G."/>
            <person name="Meng A."/>
            <person name="Brown T."/>
            <person name="Cohen L."/>
        </authorList>
    </citation>
    <scope>NUCLEOTIDE SEQUENCE</scope>
    <source>
        <strain evidence="2">CCMP1594</strain>
    </source>
</reference>
<organism evidence="2">
    <name type="scientific">Eutreptiella gymnastica</name>
    <dbReference type="NCBI Taxonomy" id="73025"/>
    <lineage>
        <taxon>Eukaryota</taxon>
        <taxon>Discoba</taxon>
        <taxon>Euglenozoa</taxon>
        <taxon>Euglenida</taxon>
        <taxon>Spirocuta</taxon>
        <taxon>Euglenophyceae</taxon>
        <taxon>Eutreptiales</taxon>
        <taxon>Eutreptiaceae</taxon>
        <taxon>Eutreptiella</taxon>
    </lineage>
</organism>
<protein>
    <submittedName>
        <fullName evidence="2">Uncharacterized protein</fullName>
    </submittedName>
</protein>
<gene>
    <name evidence="2" type="ORF">EGYM00163_LOCUS1938</name>
</gene>
<feature type="region of interest" description="Disordered" evidence="1">
    <location>
        <begin position="231"/>
        <end position="255"/>
    </location>
</feature>